<comment type="caution">
    <text evidence="3">The sequence shown here is derived from an EMBL/GenBank/DDBJ whole genome shotgun (WGS) entry which is preliminary data.</text>
</comment>
<feature type="signal peptide" evidence="2">
    <location>
        <begin position="1"/>
        <end position="22"/>
    </location>
</feature>
<dbReference type="SUPFAM" id="SSF89392">
    <property type="entry name" value="Prokaryotic lipoproteins and lipoprotein localization factors"/>
    <property type="match status" value="1"/>
</dbReference>
<keyword evidence="2" id="KW-0732">Signal</keyword>
<dbReference type="Gene3D" id="2.50.20.20">
    <property type="match status" value="1"/>
</dbReference>
<protein>
    <submittedName>
        <fullName evidence="3">Lipoprotein</fullName>
    </submittedName>
</protein>
<feature type="region of interest" description="Disordered" evidence="1">
    <location>
        <begin position="267"/>
        <end position="289"/>
    </location>
</feature>
<dbReference type="Proteomes" id="UP001499878">
    <property type="component" value="Unassembled WGS sequence"/>
</dbReference>
<evidence type="ECO:0000256" key="2">
    <source>
        <dbReference type="SAM" id="SignalP"/>
    </source>
</evidence>
<dbReference type="PROSITE" id="PS51257">
    <property type="entry name" value="PROKAR_LIPOPROTEIN"/>
    <property type="match status" value="1"/>
</dbReference>
<proteinExistence type="predicted"/>
<feature type="chain" id="PRO_5045746463" evidence="2">
    <location>
        <begin position="23"/>
        <end position="289"/>
    </location>
</feature>
<dbReference type="InterPro" id="IPR029046">
    <property type="entry name" value="LolA/LolB/LppX"/>
</dbReference>
<name>A0ABP9SXT4_9ACTN</name>
<accession>A0ABP9SXT4</accession>
<sequence>MKLTYTAAWVGLTVAAMVAATACGSEGAKTATESADKAADTAVSKADTIMAALSRATDRTEELGSAEVRTTTDLGTGEPISMDGTYSWGDGYALDVEMDTEAAQMQELTDSPTVRTLFVDGAYYYDIDPQPAGPLAGKEWMKIDGSAVFGESGAAAMSGGGGGGGASPADSMKGLKYASDVDDLGKETVNGKSTTHYRAVLDQADMGKFKEAFSGADSLLNSATGGSSITMDIWVGDKDLPVRLKQEFGAMEVTMDFDKFGATKEIAAPPAEQTGDLTEEVKNSGVQQG</sequence>
<evidence type="ECO:0000313" key="3">
    <source>
        <dbReference type="EMBL" id="GAA5203420.1"/>
    </source>
</evidence>
<evidence type="ECO:0000256" key="1">
    <source>
        <dbReference type="SAM" id="MobiDB-lite"/>
    </source>
</evidence>
<organism evidence="3 4">
    <name type="scientific">Streptomyces thinghirensis</name>
    <dbReference type="NCBI Taxonomy" id="551547"/>
    <lineage>
        <taxon>Bacteria</taxon>
        <taxon>Bacillati</taxon>
        <taxon>Actinomycetota</taxon>
        <taxon>Actinomycetes</taxon>
        <taxon>Kitasatosporales</taxon>
        <taxon>Streptomycetaceae</taxon>
        <taxon>Streptomyces</taxon>
    </lineage>
</organism>
<keyword evidence="4" id="KW-1185">Reference proteome</keyword>
<gene>
    <name evidence="3" type="ORF">GCM10023323_02180</name>
</gene>
<keyword evidence="3" id="KW-0449">Lipoprotein</keyword>
<reference evidence="4" key="1">
    <citation type="journal article" date="2019" name="Int. J. Syst. Evol. Microbiol.">
        <title>The Global Catalogue of Microorganisms (GCM) 10K type strain sequencing project: providing services to taxonomists for standard genome sequencing and annotation.</title>
        <authorList>
            <consortium name="The Broad Institute Genomics Platform"/>
            <consortium name="The Broad Institute Genome Sequencing Center for Infectious Disease"/>
            <person name="Wu L."/>
            <person name="Ma J."/>
        </authorList>
    </citation>
    <scope>NUCLEOTIDE SEQUENCE [LARGE SCALE GENOMIC DNA]</scope>
    <source>
        <strain evidence="4">JCM 18306</strain>
    </source>
</reference>
<dbReference type="RefSeq" id="WP_345625490.1">
    <property type="nucleotide sequence ID" value="NZ_BAABJR010000001.1"/>
</dbReference>
<dbReference type="EMBL" id="BAABJR010000001">
    <property type="protein sequence ID" value="GAA5203420.1"/>
    <property type="molecule type" value="Genomic_DNA"/>
</dbReference>
<evidence type="ECO:0000313" key="4">
    <source>
        <dbReference type="Proteomes" id="UP001499878"/>
    </source>
</evidence>